<gene>
    <name evidence="1" type="ORF">ZT3D7_G5</name>
</gene>
<organism evidence="1 2">
    <name type="scientific">Zymoseptoria tritici (strain ST99CH_3D7)</name>
    <dbReference type="NCBI Taxonomy" id="1276538"/>
    <lineage>
        <taxon>Eukaryota</taxon>
        <taxon>Fungi</taxon>
        <taxon>Dikarya</taxon>
        <taxon>Ascomycota</taxon>
        <taxon>Pezizomycotina</taxon>
        <taxon>Dothideomycetes</taxon>
        <taxon>Dothideomycetidae</taxon>
        <taxon>Mycosphaerellales</taxon>
        <taxon>Mycosphaerellaceae</taxon>
        <taxon>Zymoseptoria</taxon>
    </lineage>
</organism>
<dbReference type="AlphaFoldDB" id="A0A1X7RCA7"/>
<dbReference type="Proteomes" id="UP000215127">
    <property type="component" value="Chromosome 1"/>
</dbReference>
<sequence length="67" mass="6949">MRSLGSSSIDRYTCQSIGVVPGSPPGTATLLEKQFIGGLFLSSVEISATDKLDADRTSDSLQASLTA</sequence>
<protein>
    <submittedName>
        <fullName evidence="1">Uncharacterized protein</fullName>
    </submittedName>
</protein>
<dbReference type="EMBL" id="LT853692">
    <property type="protein sequence ID" value="SMQ44861.1"/>
    <property type="molecule type" value="Genomic_DNA"/>
</dbReference>
<accession>A0A1X7RCA7</accession>
<keyword evidence="2" id="KW-1185">Reference proteome</keyword>
<evidence type="ECO:0000313" key="2">
    <source>
        <dbReference type="Proteomes" id="UP000215127"/>
    </source>
</evidence>
<reference evidence="1 2" key="1">
    <citation type="submission" date="2016-06" db="EMBL/GenBank/DDBJ databases">
        <authorList>
            <person name="Kjaerup R.B."/>
            <person name="Dalgaard T.S."/>
            <person name="Juul-Madsen H.R."/>
        </authorList>
    </citation>
    <scope>NUCLEOTIDE SEQUENCE [LARGE SCALE GENOMIC DNA]</scope>
</reference>
<name>A0A1X7RCA7_ZYMT9</name>
<evidence type="ECO:0000313" key="1">
    <source>
        <dbReference type="EMBL" id="SMQ44861.1"/>
    </source>
</evidence>
<proteinExistence type="predicted"/>